<proteinExistence type="predicted"/>
<organism evidence="1 2">
    <name type="scientific">Bartonella choladocola</name>
    <dbReference type="NCBI Taxonomy" id="2750995"/>
    <lineage>
        <taxon>Bacteria</taxon>
        <taxon>Pseudomonadati</taxon>
        <taxon>Pseudomonadota</taxon>
        <taxon>Alphaproteobacteria</taxon>
        <taxon>Hyphomicrobiales</taxon>
        <taxon>Bartonellaceae</taxon>
        <taxon>Bartonella</taxon>
    </lineage>
</organism>
<dbReference type="AlphaFoldDB" id="A0A1U9MKG6"/>
<accession>A0A1U9MKG6</accession>
<evidence type="ECO:0000313" key="1">
    <source>
        <dbReference type="EMBL" id="AQT48228.1"/>
    </source>
</evidence>
<keyword evidence="2" id="KW-1185">Reference proteome</keyword>
<reference evidence="1 2" key="1">
    <citation type="submission" date="2016-11" db="EMBL/GenBank/DDBJ databases">
        <title>Comparative genomics of Bartonella apis.</title>
        <authorList>
            <person name="Engel P."/>
        </authorList>
    </citation>
    <scope>NUCLEOTIDE SEQUENCE [LARGE SCALE GENOMIC DNA]</scope>
    <source>
        <strain evidence="1 2">BBC0122</strain>
    </source>
</reference>
<dbReference type="KEGG" id="bapi:BBC0122_021430"/>
<protein>
    <submittedName>
        <fullName evidence="1">Uncharacterized protein</fullName>
    </submittedName>
</protein>
<gene>
    <name evidence="1" type="ORF">BBC0122_021430</name>
</gene>
<evidence type="ECO:0000313" key="2">
    <source>
        <dbReference type="Proteomes" id="UP000189632"/>
    </source>
</evidence>
<dbReference type="Proteomes" id="UP000189632">
    <property type="component" value="Chromosome"/>
</dbReference>
<sequence length="55" mass="6186">MLSHRKRQEKKPIVCAAPLKKAFLTNFNDLKDKINGEVNAKLTAYSAPQGIYIVI</sequence>
<name>A0A1U9MKG6_9HYPH</name>
<dbReference type="EMBL" id="CP015625">
    <property type="protein sequence ID" value="AQT48228.1"/>
    <property type="molecule type" value="Genomic_DNA"/>
</dbReference>